<evidence type="ECO:0000313" key="1">
    <source>
        <dbReference type="EMBL" id="TGX81338.1"/>
    </source>
</evidence>
<sequence length="412" mass="45749">MANVRKCHLALRQMADRINVWLQNKKIMPHNKKSWLVTTLSVLIIVAGGYFIFRPKHQTPQLPVVKVETVKTGSVNIYGEYVGRIRAQQFVEIHARVEGYLENMLFKEGSYIHKGQTLFVIDPRLYKANVNKARAQLNKARAQALKAERDLKRIKPLFAQNAASQLDLDNATAAYESAMAEVVVSEADLTQAELTLSYTRVSSPISGYISERVADIGTLVGPSGGKSLLATVVKSDSVRVDFSMTALDYLRSKDRNVNLGAADSTRKWNSYVTITLADGTIYPHKGIVDFADPQVDPKTGTFSVRAEMPNPDRSLLPGEFTKVKVLLDVRENAVKIPNKSIVIEKGGAYVYVVRPDSVVERRFIEIGPETGNETIVERGLVKGERIVVEGYHKLSHGMKVNPEAPANSKKED</sequence>
<accession>A0AC61QNQ6</accession>
<gene>
    <name evidence="1" type="ORF">E5358_10720</name>
</gene>
<name>A0AC61QNQ6_9BACT</name>
<evidence type="ECO:0000313" key="2">
    <source>
        <dbReference type="Proteomes" id="UP000308886"/>
    </source>
</evidence>
<comment type="caution">
    <text evidence="1">The sequence shown here is derived from an EMBL/GenBank/DDBJ whole genome shotgun (WGS) entry which is preliminary data.</text>
</comment>
<organism evidence="1 2">
    <name type="scientific">Palleniella muris</name>
    <dbReference type="NCBI Taxonomy" id="3038145"/>
    <lineage>
        <taxon>Bacteria</taxon>
        <taxon>Pseudomonadati</taxon>
        <taxon>Bacteroidota</taxon>
        <taxon>Bacteroidia</taxon>
        <taxon>Bacteroidales</taxon>
        <taxon>Prevotellaceae</taxon>
        <taxon>Palleniella</taxon>
    </lineage>
</organism>
<keyword evidence="2" id="KW-1185">Reference proteome</keyword>
<reference evidence="1" key="1">
    <citation type="submission" date="2019-04" db="EMBL/GenBank/DDBJ databases">
        <title>Microbes associate with the intestines of laboratory mice.</title>
        <authorList>
            <person name="Navarre W."/>
            <person name="Wong E."/>
            <person name="Huang K."/>
            <person name="Tropini C."/>
            <person name="Ng K."/>
            <person name="Yu B."/>
        </authorList>
    </citation>
    <scope>NUCLEOTIDE SEQUENCE</scope>
    <source>
        <strain evidence="1">NM73_A23</strain>
    </source>
</reference>
<dbReference type="EMBL" id="SRZC01000018">
    <property type="protein sequence ID" value="TGX81338.1"/>
    <property type="molecule type" value="Genomic_DNA"/>
</dbReference>
<protein>
    <submittedName>
        <fullName evidence="1">Efflux RND transporter periplasmic adaptor subunit</fullName>
    </submittedName>
</protein>
<dbReference type="Proteomes" id="UP000308886">
    <property type="component" value="Unassembled WGS sequence"/>
</dbReference>
<proteinExistence type="predicted"/>